<protein>
    <submittedName>
        <fullName evidence="2">Surface antigen BspA-like</fullName>
    </submittedName>
</protein>
<feature type="transmembrane region" description="Helical" evidence="1">
    <location>
        <begin position="677"/>
        <end position="698"/>
    </location>
</feature>
<dbReference type="Pfam" id="PF13306">
    <property type="entry name" value="LRR_5"/>
    <property type="match status" value="3"/>
</dbReference>
<dbReference type="VEuPathDB" id="TrichDB:TVAG_301290"/>
<dbReference type="STRING" id="5722.A2E5F1"/>
<evidence type="ECO:0000256" key="1">
    <source>
        <dbReference type="SAM" id="Phobius"/>
    </source>
</evidence>
<dbReference type="PANTHER" id="PTHR45661:SF3">
    <property type="entry name" value="IG-LIKE DOMAIN-CONTAINING PROTEIN"/>
    <property type="match status" value="1"/>
</dbReference>
<name>A2E5F1_TRIV3</name>
<dbReference type="VEuPathDB" id="TrichDB:TVAGG3_0069710"/>
<evidence type="ECO:0000313" key="2">
    <source>
        <dbReference type="EMBL" id="EAY12112.1"/>
    </source>
</evidence>
<organism evidence="2 3">
    <name type="scientific">Trichomonas vaginalis (strain ATCC PRA-98 / G3)</name>
    <dbReference type="NCBI Taxonomy" id="412133"/>
    <lineage>
        <taxon>Eukaryota</taxon>
        <taxon>Metamonada</taxon>
        <taxon>Parabasalia</taxon>
        <taxon>Trichomonadida</taxon>
        <taxon>Trichomonadidae</taxon>
        <taxon>Trichomonas</taxon>
    </lineage>
</organism>
<keyword evidence="1" id="KW-0472">Membrane</keyword>
<evidence type="ECO:0000313" key="3">
    <source>
        <dbReference type="Proteomes" id="UP000001542"/>
    </source>
</evidence>
<dbReference type="RefSeq" id="XP_001324335.1">
    <property type="nucleotide sequence ID" value="XM_001324300.1"/>
</dbReference>
<dbReference type="eggNOG" id="ENOG502SA9M">
    <property type="taxonomic scope" value="Eukaryota"/>
</dbReference>
<dbReference type="Proteomes" id="UP000001542">
    <property type="component" value="Unassembled WGS sequence"/>
</dbReference>
<dbReference type="KEGG" id="tva:4770074"/>
<dbReference type="InterPro" id="IPR032675">
    <property type="entry name" value="LRR_dom_sf"/>
</dbReference>
<dbReference type="AlphaFoldDB" id="A2E5F1"/>
<keyword evidence="3" id="KW-1185">Reference proteome</keyword>
<keyword evidence="1" id="KW-1133">Transmembrane helix</keyword>
<gene>
    <name evidence="2" type="ORF">TVAG_301290</name>
</gene>
<dbReference type="PANTHER" id="PTHR45661">
    <property type="entry name" value="SURFACE ANTIGEN"/>
    <property type="match status" value="1"/>
</dbReference>
<dbReference type="InterPro" id="IPR026906">
    <property type="entry name" value="LRR_5"/>
</dbReference>
<reference evidence="2" key="1">
    <citation type="submission" date="2006-10" db="EMBL/GenBank/DDBJ databases">
        <authorList>
            <person name="Amadeo P."/>
            <person name="Zhao Q."/>
            <person name="Wortman J."/>
            <person name="Fraser-Liggett C."/>
            <person name="Carlton J."/>
        </authorList>
    </citation>
    <scope>NUCLEOTIDE SEQUENCE</scope>
    <source>
        <strain evidence="2">G3</strain>
    </source>
</reference>
<reference evidence="2" key="2">
    <citation type="journal article" date="2007" name="Science">
        <title>Draft genome sequence of the sexually transmitted pathogen Trichomonas vaginalis.</title>
        <authorList>
            <person name="Carlton J.M."/>
            <person name="Hirt R.P."/>
            <person name="Silva J.C."/>
            <person name="Delcher A.L."/>
            <person name="Schatz M."/>
            <person name="Zhao Q."/>
            <person name="Wortman J.R."/>
            <person name="Bidwell S.L."/>
            <person name="Alsmark U.C.M."/>
            <person name="Besteiro S."/>
            <person name="Sicheritz-Ponten T."/>
            <person name="Noel C.J."/>
            <person name="Dacks J.B."/>
            <person name="Foster P.G."/>
            <person name="Simillion C."/>
            <person name="Van de Peer Y."/>
            <person name="Miranda-Saavedra D."/>
            <person name="Barton G.J."/>
            <person name="Westrop G.D."/>
            <person name="Mueller S."/>
            <person name="Dessi D."/>
            <person name="Fiori P.L."/>
            <person name="Ren Q."/>
            <person name="Paulsen I."/>
            <person name="Zhang H."/>
            <person name="Bastida-Corcuera F.D."/>
            <person name="Simoes-Barbosa A."/>
            <person name="Brown M.T."/>
            <person name="Hayes R.D."/>
            <person name="Mukherjee M."/>
            <person name="Okumura C.Y."/>
            <person name="Schneider R."/>
            <person name="Smith A.J."/>
            <person name="Vanacova S."/>
            <person name="Villalvazo M."/>
            <person name="Haas B.J."/>
            <person name="Pertea M."/>
            <person name="Feldblyum T.V."/>
            <person name="Utterback T.R."/>
            <person name="Shu C.L."/>
            <person name="Osoegawa K."/>
            <person name="de Jong P.J."/>
            <person name="Hrdy I."/>
            <person name="Horvathova L."/>
            <person name="Zubacova Z."/>
            <person name="Dolezal P."/>
            <person name="Malik S.B."/>
            <person name="Logsdon J.M. Jr."/>
            <person name="Henze K."/>
            <person name="Gupta A."/>
            <person name="Wang C.C."/>
            <person name="Dunne R.L."/>
            <person name="Upcroft J.A."/>
            <person name="Upcroft P."/>
            <person name="White O."/>
            <person name="Salzberg S.L."/>
            <person name="Tang P."/>
            <person name="Chiu C.-H."/>
            <person name="Lee Y.-S."/>
            <person name="Embley T.M."/>
            <person name="Coombs G.H."/>
            <person name="Mottram J.C."/>
            <person name="Tachezy J."/>
            <person name="Fraser-Liggett C.M."/>
            <person name="Johnson P.J."/>
        </authorList>
    </citation>
    <scope>NUCLEOTIDE SEQUENCE [LARGE SCALE GENOMIC DNA]</scope>
    <source>
        <strain evidence="2">G3</strain>
    </source>
</reference>
<sequence>MHEASINSILSCSSDLTIKGSVIFDTAVMKITKINKNAFGQCKPTNVKLPDTIVSIGDSLFKNCESLISINIPLLIKTIPESCFENCYNLRTVKLSSLTQEIQRNAFKHCYSLNNIDLSSISYIGPYAFSFCSNLTSISIMKPDSSIFERAFYNCTSLNKVTCIDYSIFKSPEIFSGCKNLTGFSSSINISGYIYDIYNTKYASLTDIPDFDQKIKYPNNTVIISYLFDKLPQKGLTISQFVSYVNPELFRKIDSNYKIKIDKNNPKYKIKASIITYNDRIIKVMNSTFNSMKLSSSIRVICENSFSYSNLSFLITSKNLHRIEQYSFYRSSISSIQLSEKLQIIDSYAFYQSNLSSIYLPRSVLFVGHHSFAGCPNLNSIQVNCSNSIVENSLFDSCRSLKVVYYDCSVVPCSCFLNCERLSFVYLDNNVKLVERDSFRSCTSLETVRIGNSLSEIKENAFYSCSSLISMEIPQSIRKIGENAFYGTKFLTLRFIVTKKYKFRYICKNFIELVRLENATAIESFDVQESIIGFGNRSISNNFYLTEANIPIGVKYLGDECFANCSSLKTVLLPHTLKIIGKNCFLHCNNLKEISIPESIYEIGEFAFRNCSLLSRIFYCSDFDVEISHPLVFNTSTLIHVSKNYQGTTLCGYKVIQEKNMRCKFTKAAVNVWKKRFMLLLYVIIVVSFAAIAFGAIFQNKIPNNQNTVGNTNNDTQFNDQILNLNDIKDVLD</sequence>
<accession>A2E5F1</accession>
<dbReference type="SUPFAM" id="SSF52058">
    <property type="entry name" value="L domain-like"/>
    <property type="match status" value="3"/>
</dbReference>
<dbReference type="SMR" id="A2E5F1"/>
<proteinExistence type="predicted"/>
<keyword evidence="1" id="KW-0812">Transmembrane</keyword>
<dbReference type="InterPro" id="IPR053139">
    <property type="entry name" value="Surface_bspA-like"/>
</dbReference>
<dbReference type="EMBL" id="DS113307">
    <property type="protein sequence ID" value="EAY12112.1"/>
    <property type="molecule type" value="Genomic_DNA"/>
</dbReference>
<dbReference type="InParanoid" id="A2E5F1"/>
<dbReference type="Gene3D" id="3.80.10.10">
    <property type="entry name" value="Ribonuclease Inhibitor"/>
    <property type="match status" value="4"/>
</dbReference>